<reference evidence="3 4" key="1">
    <citation type="submission" date="2016-02" db="EMBL/GenBank/DDBJ databases">
        <title>Genome analysis of coral dinoflagellate symbionts highlights evolutionary adaptations to a symbiotic lifestyle.</title>
        <authorList>
            <person name="Aranda M."/>
            <person name="Li Y."/>
            <person name="Liew Y.J."/>
            <person name="Baumgarten S."/>
            <person name="Simakov O."/>
            <person name="Wilson M."/>
            <person name="Piel J."/>
            <person name="Ashoor H."/>
            <person name="Bougouffa S."/>
            <person name="Bajic V.B."/>
            <person name="Ryu T."/>
            <person name="Ravasi T."/>
            <person name="Bayer T."/>
            <person name="Micklem G."/>
            <person name="Kim H."/>
            <person name="Bhak J."/>
            <person name="Lajeunesse T.C."/>
            <person name="Voolstra C.R."/>
        </authorList>
    </citation>
    <scope>NUCLEOTIDE SEQUENCE [LARGE SCALE GENOMIC DNA]</scope>
    <source>
        <strain evidence="3 4">CCMP2467</strain>
    </source>
</reference>
<proteinExistence type="predicted"/>
<evidence type="ECO:0000313" key="4">
    <source>
        <dbReference type="Proteomes" id="UP000186817"/>
    </source>
</evidence>
<accession>A0A1Q9BXX8</accession>
<feature type="region of interest" description="Disordered" evidence="1">
    <location>
        <begin position="268"/>
        <end position="290"/>
    </location>
</feature>
<evidence type="ECO:0000259" key="2">
    <source>
        <dbReference type="PROSITE" id="PS51688"/>
    </source>
</evidence>
<keyword evidence="4" id="KW-1185">Reference proteome</keyword>
<dbReference type="EMBL" id="LSRX01002421">
    <property type="protein sequence ID" value="OLP75537.1"/>
    <property type="molecule type" value="Genomic_DNA"/>
</dbReference>
<evidence type="ECO:0000256" key="1">
    <source>
        <dbReference type="SAM" id="MobiDB-lite"/>
    </source>
</evidence>
<protein>
    <recommendedName>
        <fullName evidence="2">Peptidase S74 domain-containing protein</fullName>
    </recommendedName>
</protein>
<feature type="region of interest" description="Disordered" evidence="1">
    <location>
        <begin position="1"/>
        <end position="20"/>
    </location>
</feature>
<feature type="compositionally biased region" description="Polar residues" evidence="1">
    <location>
        <begin position="268"/>
        <end position="278"/>
    </location>
</feature>
<sequence length="1284" mass="140927">MGKIKVFPTPDYKSKQPHDPAVPQLPATGILLGPSKSGKTVALISMILEQYRGCFERIYLFSPSINVDDGWRPVKQYIEETMKVNTDREQVYFENWDEAALRRIIDQQRKITQVSKQMKMKQLYQILILIDDFADSPNLHKRTGDSALDTLFVRGRHFQISTWVSTQKLRLISNAVRVNAQFFMVWRLRNQLEKDSLLEELTALVPKQELHAMYEEAVREPYSFLYIYLLNPRDEMFHVRFERNVNCCTSAAAAARVYDPSKPPWLQQPTGWGQQVSGDSEGLPRPFHPPAGKRKRTMTTIYVDSRKRVAGTDADFEFDVGETVHLQNSARLGIFKIRVADTFLSTDRGTYLYWRDAALNTLNWAQLPVGAYTGARLAAWISSNFAAATYVESTNEITVAWDGNRTILNDQELRNLFPSGASYPAGATPTRPLSINHLLGPSFIEGGSQIFSFVVMNPYNELYLRCSSLANAADSVGPLGHDIIAKIICSQGVGHIMQSSTDDNHLVNLRGPITLRHLRFKLTDLDGNVVNLRGTSISFCIYLVLQPKKPSLWKRLLQLLKTDRFEEQSNMMTIEPRNEALMLRQFWKKFPSYNLNSLMRKRYEELMDAKAFNEWLSNRQLKQEGEAYADAMGRLTEATIYTSSHFYLDAFPQSTAYSTAQTYTQAEVNTQISNAVDALNLSQYTTQAEVDSSISSALVVYWDQGEVSAEIASQISAAGFLTEAQGDARYHPVNGNAGGNGIIPLVLDNFTPRMIRALLPRAPLSANLILGNAATIELECDCYSKTESDGRYVATNDLSALDSRYFPVNGSLLPRSLLSANLILGNAGTIELECDCYSKAESDAKYALIEAAPADPLLVNNVRANGADYLTLRGGSLGIEFEASNGVAVADLSASLFSIKTGVDVLTKGRIFADSSLGVATAGSFQGGIVEPLLPTDQFLNLKAGTVSVRVTDQADNSLCTFATAEVHTVATRLHVDDQLYIDDVVGTATGLITNAISTRAQDTQLTITGGSSGTVVNGDLDIQGTMTGTSVELNTELRAPTVRARPSDTFLTIRGGTTGMYLDGAVFTASTIQADPGLVSSPAWLTFVGGTTGVEQVCTLAQVRQNAAGDVEFKVLNEDATTGEAVLRVQNGSGSNGSLRALESGSEVQLQATSQTISLQNQIGAFQAPVVVQTNGLLVANYGLQNNSDSSIKANQQPTPLAHLKTVFDAVEVKSYTRTDTPQPEDRVGFIAQEILASGTLGPKLASMQENGRYGLDYSRLTCVLWGVCKQLEQRIASCYPGR</sequence>
<dbReference type="Pfam" id="PF04665">
    <property type="entry name" value="Pox_A32"/>
    <property type="match status" value="1"/>
</dbReference>
<dbReference type="PROSITE" id="PS51688">
    <property type="entry name" value="ICA"/>
    <property type="match status" value="1"/>
</dbReference>
<gene>
    <name evidence="3" type="ORF">AK812_SmicGene44649</name>
</gene>
<dbReference type="InterPro" id="IPR027417">
    <property type="entry name" value="P-loop_NTPase"/>
</dbReference>
<dbReference type="OrthoDB" id="442830at2759"/>
<organism evidence="3 4">
    <name type="scientific">Symbiodinium microadriaticum</name>
    <name type="common">Dinoflagellate</name>
    <name type="synonym">Zooxanthella microadriatica</name>
    <dbReference type="NCBI Taxonomy" id="2951"/>
    <lineage>
        <taxon>Eukaryota</taxon>
        <taxon>Sar</taxon>
        <taxon>Alveolata</taxon>
        <taxon>Dinophyceae</taxon>
        <taxon>Suessiales</taxon>
        <taxon>Symbiodiniaceae</taxon>
        <taxon>Symbiodinium</taxon>
    </lineage>
</organism>
<dbReference type="Gene3D" id="3.40.50.300">
    <property type="entry name" value="P-loop containing nucleotide triphosphate hydrolases"/>
    <property type="match status" value="1"/>
</dbReference>
<evidence type="ECO:0000313" key="3">
    <source>
        <dbReference type="EMBL" id="OLP75537.1"/>
    </source>
</evidence>
<name>A0A1Q9BXX8_SYMMI</name>
<dbReference type="Proteomes" id="UP000186817">
    <property type="component" value="Unassembled WGS sequence"/>
</dbReference>
<comment type="caution">
    <text evidence="3">The sequence shown here is derived from an EMBL/GenBank/DDBJ whole genome shotgun (WGS) entry which is preliminary data.</text>
</comment>
<dbReference type="InterPro" id="IPR006758">
    <property type="entry name" value="A32L"/>
</dbReference>
<feature type="domain" description="Peptidase S74" evidence="2">
    <location>
        <begin position="1189"/>
        <end position="1284"/>
    </location>
</feature>
<dbReference type="InterPro" id="IPR030392">
    <property type="entry name" value="S74_ICA"/>
</dbReference>